<evidence type="ECO:0000313" key="1">
    <source>
        <dbReference type="EMBL" id="CAJ1948142.1"/>
    </source>
</evidence>
<protein>
    <submittedName>
        <fullName evidence="1">Uncharacterized protein</fullName>
    </submittedName>
</protein>
<dbReference type="AlphaFoldDB" id="A0AAD2FP84"/>
<gene>
    <name evidence="1" type="ORF">CYCCA115_LOCUS11477</name>
</gene>
<evidence type="ECO:0000313" key="2">
    <source>
        <dbReference type="Proteomes" id="UP001295423"/>
    </source>
</evidence>
<reference evidence="1" key="1">
    <citation type="submission" date="2023-08" db="EMBL/GenBank/DDBJ databases">
        <authorList>
            <person name="Audoor S."/>
            <person name="Bilcke G."/>
        </authorList>
    </citation>
    <scope>NUCLEOTIDE SEQUENCE</scope>
</reference>
<dbReference type="Proteomes" id="UP001295423">
    <property type="component" value="Unassembled WGS sequence"/>
</dbReference>
<organism evidence="1 2">
    <name type="scientific">Cylindrotheca closterium</name>
    <dbReference type="NCBI Taxonomy" id="2856"/>
    <lineage>
        <taxon>Eukaryota</taxon>
        <taxon>Sar</taxon>
        <taxon>Stramenopiles</taxon>
        <taxon>Ochrophyta</taxon>
        <taxon>Bacillariophyta</taxon>
        <taxon>Bacillariophyceae</taxon>
        <taxon>Bacillariophycidae</taxon>
        <taxon>Bacillariales</taxon>
        <taxon>Bacillariaceae</taxon>
        <taxon>Cylindrotheca</taxon>
    </lineage>
</organism>
<proteinExistence type="predicted"/>
<name>A0AAD2FP84_9STRA</name>
<sequence length="601" mass="68108">MSNFDEDFFKDLLREEREECLKGPGIDLDLHEQFVEACQAFQDAKDAKDAAEADLEESTRAGDTAAKAEAQEMLTMWSKALKDSLQSCVDAAKPILEAVDLTEYDLEMSLLRTAILTRATSKGLAKFANDSDLNGQLIETLLNNKKIMKEMILHGGARKNEFGMCMKLYTQIMAGIEKDRFHKVNKKLAMAAALEFCSKQSEFDTSVDVNAQKRFSHYDKAHRKGELDPAFTHFTTWEYRMAISSDAPNEQLKWGRKMQMNFCPHIATIYNEKFRYCYQVSSDVGYRDPTWTSSPRTYQQVLSGGGREGPRAWFGRYICRAFGIPVWGAKQPGNMSMARWTPKGWEFYLGKDGDWDISSWEDRSGVDFYEECRARSAVSEQEYFERVVLLECLADACKEKNKKPEETGFVNPNKVWRSLALMQRRIFAESCTEDSFQRTGPGVVVSKIEKYIQEIDEQNPRLPIEQDKKGVIVIPASSFTSSSDDRHVRNMKSFGGGSQLHLADGEGYVTYDIPSEISIAPDKKYMLSAKVCSVHLEQQPLQFEVNGGETFCLEVPYTVGEWGTSEQTEVAIGGMKKLKVFRKSSPTCFGLSIQSFTLTPY</sequence>
<accession>A0AAD2FP84</accession>
<comment type="caution">
    <text evidence="1">The sequence shown here is derived from an EMBL/GenBank/DDBJ whole genome shotgun (WGS) entry which is preliminary data.</text>
</comment>
<keyword evidence="2" id="KW-1185">Reference proteome</keyword>
<dbReference type="EMBL" id="CAKOGP040001743">
    <property type="protein sequence ID" value="CAJ1948142.1"/>
    <property type="molecule type" value="Genomic_DNA"/>
</dbReference>